<sequence>MQSYVRVPIPHRPHESADIIPLSNEEPFTLESFSSLARTHARAGKTLILARVVTEDGRRFYYSAHQLNKVIFRRKGEEGAYLFRLYALNPLTNTEICGDVEYFAVEVDEGVRATGNDGAIPTDPGATNVPATSSRRTSIPHLPHLMRAALGPTRDALRVAEMSGPVGFADASNWESRLAGAGVAGPHSESEVRIEFSEEPEEDKKIWLALQRVGTTGHAATGSAANSMRTGVNANERERRLRAQMKERRERLKRESQDKGNRGVQGAFESGAGEERVRGLCRDVDDDDPEELTSIFDIHASLSISSLSNSVSPSKEELSQKLAGSTCQSRYASTPGSLFTGRTTADNSCKIDPNVAPNEVAAGDATAQQIALPYPGAALAKRPRVFFSIPDGLHHVGGGAARRGSAAAALGTGEKYVALNQTFKLTIRQKSLDYGSSKPPGKGRVEEADALLRGSGITAAPLSGTGAPGAIGSRIMSTKSSAEKCAAPPDPPLQKSRRSRSFDDSAAPQLGWFKRWARSSDRKKASNANVDQAGTTPSPASKAKNSRETFRAVFIGTDDDYLQRACVRKLFEINALDPSEALLFEIPDEVLDHEGIELADRPLPNLSSEASLATFNEVDPYDDENWDRANTYRLTRPHVVHHHPPADGPSPYGQPEPMTSSFAFVRNHPHAAAVIERWRLTAAATYMIVIGLCVGVSPPFVRLPLGLAALGFLVIMLGMSICVIGLSLGFRKEVDEEEGWDGVV</sequence>
<evidence type="ECO:0000313" key="4">
    <source>
        <dbReference type="Proteomes" id="UP000269721"/>
    </source>
</evidence>
<keyword evidence="2" id="KW-0812">Transmembrane</keyword>
<feature type="compositionally biased region" description="Basic and acidic residues" evidence="1">
    <location>
        <begin position="235"/>
        <end position="261"/>
    </location>
</feature>
<feature type="transmembrane region" description="Helical" evidence="2">
    <location>
        <begin position="680"/>
        <end position="701"/>
    </location>
</feature>
<evidence type="ECO:0000256" key="1">
    <source>
        <dbReference type="SAM" id="MobiDB-lite"/>
    </source>
</evidence>
<feature type="transmembrane region" description="Helical" evidence="2">
    <location>
        <begin position="707"/>
        <end position="730"/>
    </location>
</feature>
<dbReference type="EMBL" id="KZ993816">
    <property type="protein sequence ID" value="RKO94809.1"/>
    <property type="molecule type" value="Genomic_DNA"/>
</dbReference>
<feature type="region of interest" description="Disordered" evidence="1">
    <location>
        <begin position="523"/>
        <end position="546"/>
    </location>
</feature>
<gene>
    <name evidence="3" type="ORF">BDK51DRAFT_30964</name>
</gene>
<dbReference type="OrthoDB" id="2189509at2759"/>
<feature type="region of interest" description="Disordered" evidence="1">
    <location>
        <begin position="457"/>
        <end position="505"/>
    </location>
</feature>
<reference evidence="4" key="1">
    <citation type="journal article" date="2018" name="Nat. Microbiol.">
        <title>Leveraging single-cell genomics to expand the fungal tree of life.</title>
        <authorList>
            <person name="Ahrendt S.R."/>
            <person name="Quandt C.A."/>
            <person name="Ciobanu D."/>
            <person name="Clum A."/>
            <person name="Salamov A."/>
            <person name="Andreopoulos B."/>
            <person name="Cheng J.F."/>
            <person name="Woyke T."/>
            <person name="Pelin A."/>
            <person name="Henrissat B."/>
            <person name="Reynolds N.K."/>
            <person name="Benny G.L."/>
            <person name="Smith M.E."/>
            <person name="James T.Y."/>
            <person name="Grigoriev I.V."/>
        </authorList>
    </citation>
    <scope>NUCLEOTIDE SEQUENCE [LARGE SCALE GENOMIC DNA]</scope>
</reference>
<evidence type="ECO:0000313" key="3">
    <source>
        <dbReference type="EMBL" id="RKO94809.1"/>
    </source>
</evidence>
<feature type="compositionally biased region" description="Polar residues" evidence="1">
    <location>
        <begin position="526"/>
        <end position="539"/>
    </location>
</feature>
<keyword evidence="2" id="KW-0472">Membrane</keyword>
<dbReference type="Proteomes" id="UP000269721">
    <property type="component" value="Unassembled WGS sequence"/>
</dbReference>
<evidence type="ECO:0000256" key="2">
    <source>
        <dbReference type="SAM" id="Phobius"/>
    </source>
</evidence>
<name>A0A4P9WNU0_9FUNG</name>
<dbReference type="Pfam" id="PF17010">
    <property type="entry name" value="DUF5092"/>
    <property type="match status" value="1"/>
</dbReference>
<accession>A0A4P9WNU0</accession>
<proteinExistence type="predicted"/>
<protein>
    <submittedName>
        <fullName evidence="3">Uncharacterized protein</fullName>
    </submittedName>
</protein>
<organism evidence="3 4">
    <name type="scientific">Blyttiomyces helicus</name>
    <dbReference type="NCBI Taxonomy" id="388810"/>
    <lineage>
        <taxon>Eukaryota</taxon>
        <taxon>Fungi</taxon>
        <taxon>Fungi incertae sedis</taxon>
        <taxon>Chytridiomycota</taxon>
        <taxon>Chytridiomycota incertae sedis</taxon>
        <taxon>Chytridiomycetes</taxon>
        <taxon>Chytridiomycetes incertae sedis</taxon>
        <taxon>Blyttiomyces</taxon>
    </lineage>
</organism>
<dbReference type="AlphaFoldDB" id="A0A4P9WNU0"/>
<feature type="region of interest" description="Disordered" evidence="1">
    <location>
        <begin position="115"/>
        <end position="137"/>
    </location>
</feature>
<dbReference type="InterPro" id="IPR031537">
    <property type="entry name" value="DUF5092"/>
</dbReference>
<keyword evidence="4" id="KW-1185">Reference proteome</keyword>
<keyword evidence="2" id="KW-1133">Transmembrane helix</keyword>
<feature type="region of interest" description="Disordered" evidence="1">
    <location>
        <begin position="218"/>
        <end position="272"/>
    </location>
</feature>